<keyword evidence="3" id="KW-1015">Disulfide bond</keyword>
<evidence type="ECO:0000256" key="1">
    <source>
        <dbReference type="ARBA" id="ARBA00004613"/>
    </source>
</evidence>
<dbReference type="EMBL" id="JAHUTI010081524">
    <property type="protein sequence ID" value="MED6258872.1"/>
    <property type="molecule type" value="Genomic_DNA"/>
</dbReference>
<dbReference type="Pfam" id="PF01759">
    <property type="entry name" value="NTR"/>
    <property type="match status" value="1"/>
</dbReference>
<keyword evidence="2" id="KW-0964">Secreted</keyword>
<dbReference type="PROSITE" id="PS50189">
    <property type="entry name" value="NTR"/>
    <property type="match status" value="1"/>
</dbReference>
<dbReference type="InterPro" id="IPR009048">
    <property type="entry name" value="A-macroglobulin_rcpt-bd"/>
</dbReference>
<dbReference type="SMART" id="SM01361">
    <property type="entry name" value="A2M_recep"/>
    <property type="match status" value="1"/>
</dbReference>
<dbReference type="PANTHER" id="PTHR11412">
    <property type="entry name" value="MACROGLOBULIN / COMPLEMENT"/>
    <property type="match status" value="1"/>
</dbReference>
<evidence type="ECO:0000259" key="4">
    <source>
        <dbReference type="PROSITE" id="PS50189"/>
    </source>
</evidence>
<feature type="domain" description="NTR" evidence="4">
    <location>
        <begin position="174"/>
        <end position="317"/>
    </location>
</feature>
<accession>A0ABU7C7E8</accession>
<dbReference type="Proteomes" id="UP001345963">
    <property type="component" value="Unassembled WGS sequence"/>
</dbReference>
<dbReference type="Gene3D" id="2.40.50.120">
    <property type="match status" value="1"/>
</dbReference>
<dbReference type="InterPro" id="IPR036595">
    <property type="entry name" value="A-macroglobulin_rcpt-bd_sf"/>
</dbReference>
<dbReference type="InterPro" id="IPR001134">
    <property type="entry name" value="Netrin_domain"/>
</dbReference>
<name>A0ABU7C7E8_9TELE</name>
<comment type="subcellular location">
    <subcellularLocation>
        <location evidence="1">Secreted</location>
    </subcellularLocation>
</comment>
<evidence type="ECO:0000313" key="6">
    <source>
        <dbReference type="Proteomes" id="UP001345963"/>
    </source>
</evidence>
<evidence type="ECO:0000256" key="2">
    <source>
        <dbReference type="ARBA" id="ARBA00022525"/>
    </source>
</evidence>
<dbReference type="SMART" id="SM00643">
    <property type="entry name" value="C345C"/>
    <property type="match status" value="1"/>
</dbReference>
<reference evidence="5 6" key="1">
    <citation type="submission" date="2021-07" db="EMBL/GenBank/DDBJ databases">
        <authorList>
            <person name="Palmer J.M."/>
        </authorList>
    </citation>
    <scope>NUCLEOTIDE SEQUENCE [LARGE SCALE GENOMIC DNA]</scope>
    <source>
        <strain evidence="5 6">AT_MEX2019</strain>
        <tissue evidence="5">Muscle</tissue>
    </source>
</reference>
<gene>
    <name evidence="5" type="ORF">ATANTOWER_013548</name>
</gene>
<proteinExistence type="predicted"/>
<dbReference type="InterPro" id="IPR008993">
    <property type="entry name" value="TIMP-like_OB-fold"/>
</dbReference>
<dbReference type="Gene3D" id="2.60.40.690">
    <property type="entry name" value="Alpha-macroglobulin, receptor-binding domain"/>
    <property type="match status" value="1"/>
</dbReference>
<dbReference type="SUPFAM" id="SSF49410">
    <property type="entry name" value="Alpha-macroglobulin receptor domain"/>
    <property type="match status" value="1"/>
</dbReference>
<dbReference type="SUPFAM" id="SSF50242">
    <property type="entry name" value="TIMP-like"/>
    <property type="match status" value="1"/>
</dbReference>
<dbReference type="Pfam" id="PF07677">
    <property type="entry name" value="A2M_recep"/>
    <property type="match status" value="1"/>
</dbReference>
<dbReference type="PANTHER" id="PTHR11412:SF81">
    <property type="entry name" value="COMPLEMENT C3"/>
    <property type="match status" value="1"/>
</dbReference>
<keyword evidence="6" id="KW-1185">Reference proteome</keyword>
<protein>
    <recommendedName>
        <fullName evidence="4">NTR domain-containing protein</fullName>
    </recommendedName>
</protein>
<organism evidence="5 6">
    <name type="scientific">Ataeniobius toweri</name>
    <dbReference type="NCBI Taxonomy" id="208326"/>
    <lineage>
        <taxon>Eukaryota</taxon>
        <taxon>Metazoa</taxon>
        <taxon>Chordata</taxon>
        <taxon>Craniata</taxon>
        <taxon>Vertebrata</taxon>
        <taxon>Euteleostomi</taxon>
        <taxon>Actinopterygii</taxon>
        <taxon>Neopterygii</taxon>
        <taxon>Teleostei</taxon>
        <taxon>Neoteleostei</taxon>
        <taxon>Acanthomorphata</taxon>
        <taxon>Ovalentaria</taxon>
        <taxon>Atherinomorphae</taxon>
        <taxon>Cyprinodontiformes</taxon>
        <taxon>Goodeidae</taxon>
        <taxon>Ataeniobius</taxon>
    </lineage>
</organism>
<dbReference type="InterPro" id="IPR018933">
    <property type="entry name" value="Netrin_module_non-TIMP"/>
</dbReference>
<comment type="caution">
    <text evidence="5">The sequence shown here is derived from an EMBL/GenBank/DDBJ whole genome shotgun (WGS) entry which is preliminary data.</text>
</comment>
<evidence type="ECO:0000256" key="3">
    <source>
        <dbReference type="ARBA" id="ARBA00023157"/>
    </source>
</evidence>
<dbReference type="InterPro" id="IPR050473">
    <property type="entry name" value="A2M/Complement_sys"/>
</dbReference>
<evidence type="ECO:0000313" key="5">
    <source>
        <dbReference type="EMBL" id="MED6258872.1"/>
    </source>
</evidence>
<sequence>MLNMVSLYYARPKEEVNDCEMFDLKLELIEVKNEEDERVYKLKIEVLYKNMEHNTSMSVLDIGLPTGYIFNKNDLEALSKGHDRIIAEYEMNKALSEKGSLIIYLNTVSNTRPEEISFRIEREMKVGVLQPASVSVYEYYNRKRCVKFYRPERKDGELLRLCENEACFCAEENCSKQRKEKIRNEDRETKACESIQTSKIDFVYQVIVEDFFENYTTDSYIVRILKVFKQGTTDESPEGKLRTFLTYQHCREALDLKPSKSYLIMGSSSYIYKDGSSYRYVIGETTWVEYWPTPEECKTEKYSPTCESMEGLEGKKCRQK</sequence>